<organism evidence="1">
    <name type="scientific">bioreactor metagenome</name>
    <dbReference type="NCBI Taxonomy" id="1076179"/>
    <lineage>
        <taxon>unclassified sequences</taxon>
        <taxon>metagenomes</taxon>
        <taxon>ecological metagenomes</taxon>
    </lineage>
</organism>
<dbReference type="AlphaFoldDB" id="A0A645BFA9"/>
<proteinExistence type="predicted"/>
<reference evidence="1" key="1">
    <citation type="submission" date="2019-08" db="EMBL/GenBank/DDBJ databases">
        <authorList>
            <person name="Kucharzyk K."/>
            <person name="Murdoch R.W."/>
            <person name="Higgins S."/>
            <person name="Loffler F."/>
        </authorList>
    </citation>
    <scope>NUCLEOTIDE SEQUENCE</scope>
</reference>
<gene>
    <name evidence="1" type="ORF">SDC9_107245</name>
</gene>
<comment type="caution">
    <text evidence="1">The sequence shown here is derived from an EMBL/GenBank/DDBJ whole genome shotgun (WGS) entry which is preliminary data.</text>
</comment>
<evidence type="ECO:0008006" key="2">
    <source>
        <dbReference type="Google" id="ProtNLM"/>
    </source>
</evidence>
<evidence type="ECO:0000313" key="1">
    <source>
        <dbReference type="EMBL" id="MPM60394.1"/>
    </source>
</evidence>
<dbReference type="EMBL" id="VSSQ01017779">
    <property type="protein sequence ID" value="MPM60394.1"/>
    <property type="molecule type" value="Genomic_DNA"/>
</dbReference>
<sequence>MRRPSAKAARSRAKAEIFAVLSEDMKISAERMDGILARHGVRRSPEELQRAYRLSVGQRFIAEVRDGKGKREILAARTENGMEYIVVDACNDPKILSKLQHRLRGCISSLESTSGKVKERQNVLSGIRQRLFRGR</sequence>
<protein>
    <recommendedName>
        <fullName evidence="2">Synapsin-1 (Synapsin I)</fullName>
    </recommendedName>
</protein>
<name>A0A645BFA9_9ZZZZ</name>
<accession>A0A645BFA9</accession>